<feature type="compositionally biased region" description="Low complexity" evidence="10">
    <location>
        <begin position="140"/>
        <end position="185"/>
    </location>
</feature>
<dbReference type="AlphaFoldDB" id="A0A3B3S7Y2"/>
<dbReference type="GO" id="GO:0001786">
    <property type="term" value="F:phosphatidylserine binding"/>
    <property type="evidence" value="ECO:0007669"/>
    <property type="project" value="TreeGrafter"/>
</dbReference>
<proteinExistence type="inferred from homology"/>
<dbReference type="Gene3D" id="2.60.40.10">
    <property type="entry name" value="Immunoglobulins"/>
    <property type="match status" value="1"/>
</dbReference>
<dbReference type="InterPro" id="IPR013783">
    <property type="entry name" value="Ig-like_fold"/>
</dbReference>
<dbReference type="PANTHER" id="PTHR46608:SF3">
    <property type="entry name" value="T-CELL IMMUNOGLOBULIN AND MUCIN DOMAIN-CONTAINING PROTEIN 4"/>
    <property type="match status" value="1"/>
</dbReference>
<dbReference type="InterPro" id="IPR036179">
    <property type="entry name" value="Ig-like_dom_sf"/>
</dbReference>
<feature type="chain" id="PRO_5017213979" evidence="12">
    <location>
        <begin position="25"/>
        <end position="334"/>
    </location>
</feature>
<dbReference type="GO" id="GO:0043277">
    <property type="term" value="P:apoptotic cell clearance"/>
    <property type="evidence" value="ECO:0007669"/>
    <property type="project" value="TreeGrafter"/>
</dbReference>
<evidence type="ECO:0000256" key="6">
    <source>
        <dbReference type="ARBA" id="ARBA00023157"/>
    </source>
</evidence>
<keyword evidence="7" id="KW-0325">Glycoprotein</keyword>
<comment type="subcellular location">
    <subcellularLocation>
        <location evidence="1">Membrane</location>
        <topology evidence="1">Single-pass type I membrane protein</topology>
    </subcellularLocation>
</comment>
<dbReference type="PROSITE" id="PS50835">
    <property type="entry name" value="IG_LIKE"/>
    <property type="match status" value="1"/>
</dbReference>
<dbReference type="InterPro" id="IPR007110">
    <property type="entry name" value="Ig-like_dom"/>
</dbReference>
<evidence type="ECO:0000256" key="12">
    <source>
        <dbReference type="SAM" id="SignalP"/>
    </source>
</evidence>
<evidence type="ECO:0000256" key="9">
    <source>
        <dbReference type="ARBA" id="ARBA00038203"/>
    </source>
</evidence>
<reference evidence="14" key="2">
    <citation type="submission" date="2025-09" db="UniProtKB">
        <authorList>
            <consortium name="Ensembl"/>
        </authorList>
    </citation>
    <scope>IDENTIFICATION</scope>
</reference>
<comment type="similarity">
    <text evidence="9">Belongs to the immunoglobulin superfamily. TIM family.</text>
</comment>
<keyword evidence="15" id="KW-1185">Reference proteome</keyword>
<feature type="region of interest" description="Disordered" evidence="10">
    <location>
        <begin position="220"/>
        <end position="243"/>
    </location>
</feature>
<evidence type="ECO:0000256" key="7">
    <source>
        <dbReference type="ARBA" id="ARBA00023180"/>
    </source>
</evidence>
<keyword evidence="5 11" id="KW-0472">Membrane</keyword>
<reference evidence="14" key="1">
    <citation type="submission" date="2025-08" db="UniProtKB">
        <authorList>
            <consortium name="Ensembl"/>
        </authorList>
    </citation>
    <scope>IDENTIFICATION</scope>
</reference>
<evidence type="ECO:0000313" key="14">
    <source>
        <dbReference type="Ensembl" id="ENSPKIP00000026894.1"/>
    </source>
</evidence>
<dbReference type="SMART" id="SM00409">
    <property type="entry name" value="IG"/>
    <property type="match status" value="1"/>
</dbReference>
<dbReference type="GO" id="GO:0060097">
    <property type="term" value="P:cytoskeletal rearrangement involved in phagocytosis, engulfment"/>
    <property type="evidence" value="ECO:0007669"/>
    <property type="project" value="TreeGrafter"/>
</dbReference>
<accession>A0A3B3S7Y2</accession>
<evidence type="ECO:0000256" key="11">
    <source>
        <dbReference type="SAM" id="Phobius"/>
    </source>
</evidence>
<dbReference type="InterPro" id="IPR003599">
    <property type="entry name" value="Ig_sub"/>
</dbReference>
<feature type="transmembrane region" description="Helical" evidence="11">
    <location>
        <begin position="276"/>
        <end position="295"/>
    </location>
</feature>
<protein>
    <submittedName>
        <fullName evidence="14">Hepatitis A virus cellular receptor 1-like</fullName>
    </submittedName>
</protein>
<keyword evidence="2 11" id="KW-0812">Transmembrane</keyword>
<dbReference type="Ensembl" id="ENSPKIT00000007655.1">
    <property type="protein sequence ID" value="ENSPKIP00000026894.1"/>
    <property type="gene ID" value="ENSPKIG00000009186.1"/>
</dbReference>
<evidence type="ECO:0000256" key="2">
    <source>
        <dbReference type="ARBA" id="ARBA00022692"/>
    </source>
</evidence>
<evidence type="ECO:0000256" key="10">
    <source>
        <dbReference type="SAM" id="MobiDB-lite"/>
    </source>
</evidence>
<evidence type="ECO:0000256" key="3">
    <source>
        <dbReference type="ARBA" id="ARBA00022729"/>
    </source>
</evidence>
<dbReference type="STRING" id="1676925.ENSPKIP00000026894"/>
<name>A0A3B3S7Y2_9TELE</name>
<dbReference type="InterPro" id="IPR013106">
    <property type="entry name" value="Ig_V-set"/>
</dbReference>
<evidence type="ECO:0000256" key="1">
    <source>
        <dbReference type="ARBA" id="ARBA00004479"/>
    </source>
</evidence>
<evidence type="ECO:0000256" key="5">
    <source>
        <dbReference type="ARBA" id="ARBA00023136"/>
    </source>
</evidence>
<dbReference type="GeneTree" id="ENSGT00940000161609"/>
<keyword evidence="4 11" id="KW-1133">Transmembrane helix</keyword>
<evidence type="ECO:0000256" key="4">
    <source>
        <dbReference type="ARBA" id="ARBA00022989"/>
    </source>
</evidence>
<dbReference type="Proteomes" id="UP000261540">
    <property type="component" value="Unplaced"/>
</dbReference>
<dbReference type="PANTHER" id="PTHR46608">
    <property type="entry name" value="T-CELL IMMUNOGLOBULIN AND MUCIN DOMAIN-CONTAINING PROTEIN 4"/>
    <property type="match status" value="1"/>
</dbReference>
<dbReference type="GO" id="GO:0016020">
    <property type="term" value="C:membrane"/>
    <property type="evidence" value="ECO:0007669"/>
    <property type="project" value="UniProtKB-SubCell"/>
</dbReference>
<dbReference type="Pfam" id="PF07686">
    <property type="entry name" value="V-set"/>
    <property type="match status" value="1"/>
</dbReference>
<keyword evidence="3 12" id="KW-0732">Signal</keyword>
<evidence type="ECO:0000259" key="13">
    <source>
        <dbReference type="PROSITE" id="PS50835"/>
    </source>
</evidence>
<evidence type="ECO:0000256" key="8">
    <source>
        <dbReference type="ARBA" id="ARBA00023319"/>
    </source>
</evidence>
<dbReference type="SUPFAM" id="SSF48726">
    <property type="entry name" value="Immunoglobulin"/>
    <property type="match status" value="1"/>
</dbReference>
<sequence>MRGLSSLTCAIKLLLLLAVSESSAQTITGFAGRRVTLPCKYNGNYYGRLPACWGRGAVPLRGCSNRIISTNGRIVTFRSSARYLLEISQGDVSLTILNAVESDSGTYGCRVDIPGLFNDQKRNVFLMILKGPPTTTQAPVTSTAPTEPQTTTGPPTTTQAPVTSTAPTEPQTTTGPPTTTQAPMTSTAPTETTRTLTSTAMDTHAAPVKTDSAAMLPSPVHPASFKGHSPASAPPPTSSPWRPIHENTEMLPTASTERKDATHPDFSEKWKDILRLSLWILLPGSAMFLVAVGLIKWRKIKASGSFNLFRQSNAFWQRQLWKKQEIQATYQRNQ</sequence>
<feature type="domain" description="Ig-like" evidence="13">
    <location>
        <begin position="32"/>
        <end position="111"/>
    </location>
</feature>
<feature type="region of interest" description="Disordered" evidence="10">
    <location>
        <begin position="132"/>
        <end position="193"/>
    </location>
</feature>
<keyword evidence="8" id="KW-0393">Immunoglobulin domain</keyword>
<dbReference type="FunFam" id="2.60.40.10:FF:000774">
    <property type="entry name" value="Hepatitis A virus cellular receptor 1"/>
    <property type="match status" value="1"/>
</dbReference>
<keyword evidence="6" id="KW-1015">Disulfide bond</keyword>
<feature type="signal peptide" evidence="12">
    <location>
        <begin position="1"/>
        <end position="24"/>
    </location>
</feature>
<evidence type="ECO:0000313" key="15">
    <source>
        <dbReference type="Proteomes" id="UP000261540"/>
    </source>
</evidence>
<organism evidence="14 15">
    <name type="scientific">Paramormyrops kingsleyae</name>
    <dbReference type="NCBI Taxonomy" id="1676925"/>
    <lineage>
        <taxon>Eukaryota</taxon>
        <taxon>Metazoa</taxon>
        <taxon>Chordata</taxon>
        <taxon>Craniata</taxon>
        <taxon>Vertebrata</taxon>
        <taxon>Euteleostomi</taxon>
        <taxon>Actinopterygii</taxon>
        <taxon>Neopterygii</taxon>
        <taxon>Teleostei</taxon>
        <taxon>Osteoglossocephala</taxon>
        <taxon>Osteoglossomorpha</taxon>
        <taxon>Osteoglossiformes</taxon>
        <taxon>Mormyridae</taxon>
        <taxon>Paramormyrops</taxon>
    </lineage>
</organism>